<keyword evidence="11 16" id="KW-0472">Membrane</keyword>
<keyword evidence="8 16" id="KW-0442">Lipid degradation</keyword>
<evidence type="ECO:0000313" key="18">
    <source>
        <dbReference type="Proteomes" id="UP000593966"/>
    </source>
</evidence>
<dbReference type="InterPro" id="IPR004961">
    <property type="entry name" value="Lipase_chaperone"/>
</dbReference>
<sequence length="341" mass="39903">MKRVHKSILGMCAVCTVLIIFWLKPQNQPIDTTAFHHFSASNMGQVPSHIVNSNKDIASFSSPSQQDTQINCQIRTDTAHQLIVNEQTKNCFEYFLTQLGEKNLNTIKSDFFKFTEVTYQNPLRAQLNELWTRYLRYREQLGQLQSAKTSKDSVNYYQEIQQNIQHLRKNIFSNQEMVGLFGQQDLYDQYTVQRMAIMENQQLSAIEKASQINQLFQQLPRDWQENLKQLNQLADLHQLTAEIKAHHGSDAELHQMRVNLVGIEATQRLEDLDIQHNNWQNKVNSYLTERDQIIKSSMPYETQSHAIIQLKNQYFQNPQEKLRLQTFETVHDQGGKLPFTQ</sequence>
<dbReference type="GO" id="GO:0016042">
    <property type="term" value="P:lipid catabolic process"/>
    <property type="evidence" value="ECO:0007669"/>
    <property type="project" value="UniProtKB-UniRule"/>
</dbReference>
<dbReference type="RefSeq" id="WP_180046329.1">
    <property type="nucleotide sequence ID" value="NZ_CP048659.1"/>
</dbReference>
<evidence type="ECO:0000256" key="16">
    <source>
        <dbReference type="HAMAP-Rule" id="MF_00790"/>
    </source>
</evidence>
<dbReference type="HAMAP" id="MF_00790">
    <property type="entry name" value="Lipase_chap"/>
    <property type="match status" value="1"/>
</dbReference>
<protein>
    <recommendedName>
        <fullName evidence="4 16">Lipase chaperone</fullName>
    </recommendedName>
    <alternativeName>
        <fullName evidence="16">Lipase activator protein</fullName>
    </alternativeName>
    <alternativeName>
        <fullName evidence="15 16">Lipase foldase</fullName>
    </alternativeName>
    <alternativeName>
        <fullName evidence="13 16">Lipase helper protein</fullName>
    </alternativeName>
    <alternativeName>
        <fullName evidence="14 16">Lipase modulator</fullName>
    </alternativeName>
</protein>
<keyword evidence="7 16" id="KW-0812">Transmembrane</keyword>
<name>A0A7S6VYY0_9GAMM</name>
<keyword evidence="10 16" id="KW-0443">Lipid metabolism</keyword>
<evidence type="ECO:0000256" key="1">
    <source>
        <dbReference type="ARBA" id="ARBA00003280"/>
    </source>
</evidence>
<keyword evidence="12 16" id="KW-0143">Chaperone</keyword>
<feature type="transmembrane region" description="Helical" evidence="16">
    <location>
        <begin position="7"/>
        <end position="23"/>
    </location>
</feature>
<dbReference type="GO" id="GO:0051082">
    <property type="term" value="F:unfolded protein binding"/>
    <property type="evidence" value="ECO:0007669"/>
    <property type="project" value="UniProtKB-UniRule"/>
</dbReference>
<keyword evidence="18" id="KW-1185">Reference proteome</keyword>
<comment type="subcellular location">
    <subcellularLocation>
        <location evidence="2">Cell inner membrane</location>
        <topology evidence="2">Single-pass membrane protein</topology>
        <orientation evidence="2">Periplasmic side</orientation>
    </subcellularLocation>
</comment>
<keyword evidence="5 16" id="KW-1003">Cell membrane</keyword>
<evidence type="ECO:0000256" key="4">
    <source>
        <dbReference type="ARBA" id="ARBA00019692"/>
    </source>
</evidence>
<accession>A0A7S6VYY0</accession>
<comment type="function">
    <text evidence="1 16">May be involved in the folding of the extracellular lipase during its passage through the periplasm.</text>
</comment>
<evidence type="ECO:0000256" key="3">
    <source>
        <dbReference type="ARBA" id="ARBA00010358"/>
    </source>
</evidence>
<evidence type="ECO:0000256" key="14">
    <source>
        <dbReference type="ARBA" id="ARBA00031542"/>
    </source>
</evidence>
<dbReference type="GO" id="GO:0006457">
    <property type="term" value="P:protein folding"/>
    <property type="evidence" value="ECO:0007669"/>
    <property type="project" value="UniProtKB-UniRule"/>
</dbReference>
<keyword evidence="6 16" id="KW-0997">Cell inner membrane</keyword>
<organism evidence="17 18">
    <name type="scientific">Acinetobacter piscicola</name>
    <dbReference type="NCBI Taxonomy" id="2006115"/>
    <lineage>
        <taxon>Bacteria</taxon>
        <taxon>Pseudomonadati</taxon>
        <taxon>Pseudomonadota</taxon>
        <taxon>Gammaproteobacteria</taxon>
        <taxon>Moraxellales</taxon>
        <taxon>Moraxellaceae</taxon>
        <taxon>Acinetobacter</taxon>
    </lineage>
</organism>
<evidence type="ECO:0000256" key="13">
    <source>
        <dbReference type="ARBA" id="ARBA00030948"/>
    </source>
</evidence>
<dbReference type="GO" id="GO:0005886">
    <property type="term" value="C:plasma membrane"/>
    <property type="evidence" value="ECO:0007669"/>
    <property type="project" value="UniProtKB-SubCell"/>
</dbReference>
<reference evidence="17 18" key="1">
    <citation type="submission" date="2020-02" db="EMBL/GenBank/DDBJ databases">
        <title>Tigecycline-resistant Acinetobacter species from pigs and migratory birds.</title>
        <authorList>
            <person name="Chen C."/>
            <person name="Sun J."/>
            <person name="Liao X.-P."/>
            <person name="Liu Y.-H."/>
        </authorList>
    </citation>
    <scope>NUCLEOTIDE SEQUENCE [LARGE SCALE GENOMIC DNA]</scope>
    <source>
        <strain evidence="17 18">YH12207_T</strain>
    </source>
</reference>
<proteinExistence type="inferred from homology"/>
<evidence type="ECO:0000256" key="6">
    <source>
        <dbReference type="ARBA" id="ARBA00022519"/>
    </source>
</evidence>
<dbReference type="AlphaFoldDB" id="A0A7S6VYY0"/>
<evidence type="ECO:0000256" key="10">
    <source>
        <dbReference type="ARBA" id="ARBA00023098"/>
    </source>
</evidence>
<comment type="similarity">
    <text evidence="3 16">Belongs to the lipase chaperone family.</text>
</comment>
<evidence type="ECO:0000256" key="2">
    <source>
        <dbReference type="ARBA" id="ARBA00004383"/>
    </source>
</evidence>
<evidence type="ECO:0000256" key="15">
    <source>
        <dbReference type="ARBA" id="ARBA00033028"/>
    </source>
</evidence>
<evidence type="ECO:0000256" key="8">
    <source>
        <dbReference type="ARBA" id="ARBA00022963"/>
    </source>
</evidence>
<dbReference type="SUPFAM" id="SSF158855">
    <property type="entry name" value="Lipase chaperone-like"/>
    <property type="match status" value="1"/>
</dbReference>
<evidence type="ECO:0000313" key="17">
    <source>
        <dbReference type="EMBL" id="QOW47456.1"/>
    </source>
</evidence>
<evidence type="ECO:0000256" key="7">
    <source>
        <dbReference type="ARBA" id="ARBA00022692"/>
    </source>
</evidence>
<evidence type="ECO:0000256" key="11">
    <source>
        <dbReference type="ARBA" id="ARBA00023136"/>
    </source>
</evidence>
<evidence type="ECO:0000256" key="9">
    <source>
        <dbReference type="ARBA" id="ARBA00022989"/>
    </source>
</evidence>
<dbReference type="Pfam" id="PF03280">
    <property type="entry name" value="Lipase_chap"/>
    <property type="match status" value="1"/>
</dbReference>
<dbReference type="EMBL" id="CP048659">
    <property type="protein sequence ID" value="QOW47456.1"/>
    <property type="molecule type" value="Genomic_DNA"/>
</dbReference>
<keyword evidence="9 16" id="KW-1133">Transmembrane helix</keyword>
<dbReference type="Proteomes" id="UP000593966">
    <property type="component" value="Chromosome"/>
</dbReference>
<gene>
    <name evidence="16" type="primary">lifO</name>
    <name evidence="17" type="ORF">G0028_17075</name>
</gene>
<evidence type="ECO:0000256" key="5">
    <source>
        <dbReference type="ARBA" id="ARBA00022475"/>
    </source>
</evidence>
<evidence type="ECO:0000256" key="12">
    <source>
        <dbReference type="ARBA" id="ARBA00023186"/>
    </source>
</evidence>